<evidence type="ECO:0000313" key="3">
    <source>
        <dbReference type="EMBL" id="EEB05820.1"/>
    </source>
</evidence>
<organism evidence="3 5">
    <name type="scientific">Schizosaccharomyces japonicus (strain yFS275 / FY16936)</name>
    <name type="common">Fission yeast</name>
    <dbReference type="NCBI Taxonomy" id="402676"/>
    <lineage>
        <taxon>Eukaryota</taxon>
        <taxon>Fungi</taxon>
        <taxon>Dikarya</taxon>
        <taxon>Ascomycota</taxon>
        <taxon>Taphrinomycotina</taxon>
        <taxon>Schizosaccharomycetes</taxon>
        <taxon>Schizosaccharomycetales</taxon>
        <taxon>Schizosaccharomycetaceae</taxon>
        <taxon>Schizosaccharomyces</taxon>
    </lineage>
</organism>
<dbReference type="EMBL" id="KE651166">
    <property type="protein sequence ID" value="EEB05820.1"/>
    <property type="molecule type" value="Genomic_DNA"/>
</dbReference>
<dbReference type="RefSeq" id="XP_002172113.1">
    <property type="nucleotide sequence ID" value="XM_002172077.1"/>
</dbReference>
<name>B6JWR9_SCHJY</name>
<dbReference type="JaponicusDB" id="SJAG_00846">
    <property type="gene designation" value="gpi16"/>
</dbReference>
<keyword evidence="2" id="KW-0732">Signal</keyword>
<dbReference type="HOGENOM" id="CLU_021459_2_0_1"/>
<dbReference type="AlphaFoldDB" id="B6JWR9"/>
<dbReference type="Proteomes" id="UP000001744">
    <property type="component" value="Unassembled WGS sequence"/>
</dbReference>
<dbReference type="InterPro" id="IPR007245">
    <property type="entry name" value="PIG-T"/>
</dbReference>
<evidence type="ECO:0000256" key="2">
    <source>
        <dbReference type="SAM" id="SignalP"/>
    </source>
</evidence>
<keyword evidence="1" id="KW-0472">Membrane</keyword>
<sequence length="541" mass="61640">MKFFAALLLCVRVCWGFVRENYGELLTVKPLTSKHVLSTFEFTIDVNDLHDSSTDDFFDPGYTIVPLQIARLIKENQVAEMHLRFTRGRWDVELWGEIPKQGLSSGGTGLELWSYMPVERDNLHWYQLTNQLSGIFCASLDTIDSTNTYQPRLPLQAKVSQPNHAFYFAALPQESVCTENLTPFLKLLPCKTKSGIASLINQHLLFDTNWHSLSLDILPSNEGERTDGANVITSTQIVITIQAVHDVERRLRRPDKSVFYPPEEECEHYDDNGDRDGEHGKDPLTCLKAIRSPFAVHFYDFFGMPPKPSCPLSTNEHDVLVVGADKQSEAWYRLSDGRLQDDVVFTTLQQRHPDLVRADYALTNYGNHWSGISLMLTNPQPKNYTATAMSQLPWFAHSYLHTLQVRVNDTLLPKEDVLCQIAYRPFKDRVHNSFLELQFLLPAFTSVKIITDFEKSPIKLHEYPPDANRGFDIPPAIISIYDNTTLHSTLRTTSLLLSLPTPDFSMPYNVIILTSTVMALTFGSIFNLLVRRFVPLTHDKT</sequence>
<keyword evidence="1" id="KW-1133">Transmembrane helix</keyword>
<dbReference type="OrthoDB" id="331263at2759"/>
<dbReference type="GO" id="GO:0016255">
    <property type="term" value="P:attachment of GPI anchor to protein"/>
    <property type="evidence" value="ECO:0000318"/>
    <property type="project" value="GO_Central"/>
</dbReference>
<keyword evidence="5" id="KW-1185">Reference proteome</keyword>
<dbReference type="GeneID" id="7048921"/>
<reference evidence="3 5" key="1">
    <citation type="journal article" date="2011" name="Science">
        <title>Comparative functional genomics of the fission yeasts.</title>
        <authorList>
            <person name="Rhind N."/>
            <person name="Chen Z."/>
            <person name="Yassour M."/>
            <person name="Thompson D.A."/>
            <person name="Haas B.J."/>
            <person name="Habib N."/>
            <person name="Wapinski I."/>
            <person name="Roy S."/>
            <person name="Lin M.F."/>
            <person name="Heiman D.I."/>
            <person name="Young S.K."/>
            <person name="Furuya K."/>
            <person name="Guo Y."/>
            <person name="Pidoux A."/>
            <person name="Chen H.M."/>
            <person name="Robbertse B."/>
            <person name="Goldberg J.M."/>
            <person name="Aoki K."/>
            <person name="Bayne E.H."/>
            <person name="Berlin A.M."/>
            <person name="Desjardins C.A."/>
            <person name="Dobbs E."/>
            <person name="Dukaj L."/>
            <person name="Fan L."/>
            <person name="FitzGerald M.G."/>
            <person name="French C."/>
            <person name="Gujja S."/>
            <person name="Hansen K."/>
            <person name="Keifenheim D."/>
            <person name="Levin J.Z."/>
            <person name="Mosher R.A."/>
            <person name="Mueller C.A."/>
            <person name="Pfiffner J."/>
            <person name="Priest M."/>
            <person name="Russ C."/>
            <person name="Smialowska A."/>
            <person name="Swoboda P."/>
            <person name="Sykes S.M."/>
            <person name="Vaughn M."/>
            <person name="Vengrova S."/>
            <person name="Yoder R."/>
            <person name="Zeng Q."/>
            <person name="Allshire R."/>
            <person name="Baulcombe D."/>
            <person name="Birren B.W."/>
            <person name="Brown W."/>
            <person name="Ekwall K."/>
            <person name="Kellis M."/>
            <person name="Leatherwood J."/>
            <person name="Levin H."/>
            <person name="Margalit H."/>
            <person name="Martienssen R."/>
            <person name="Nieduszynski C.A."/>
            <person name="Spatafora J.W."/>
            <person name="Friedman N."/>
            <person name="Dalgaard J.Z."/>
            <person name="Baumann P."/>
            <person name="Niki H."/>
            <person name="Regev A."/>
            <person name="Nusbaum C."/>
        </authorList>
    </citation>
    <scope>NUCLEOTIDE SEQUENCE [LARGE SCALE GENOMIC DNA]</scope>
    <source>
        <strain evidence="5">yFS275 / FY16936</strain>
    </source>
</reference>
<dbReference type="VEuPathDB" id="FungiDB:SJAG_00846"/>
<dbReference type="GO" id="GO:0042765">
    <property type="term" value="C:GPI-anchor transamidase complex"/>
    <property type="evidence" value="ECO:0000318"/>
    <property type="project" value="GO_Central"/>
</dbReference>
<evidence type="ECO:0000256" key="1">
    <source>
        <dbReference type="SAM" id="Phobius"/>
    </source>
</evidence>
<dbReference type="Pfam" id="PF04113">
    <property type="entry name" value="Gpi16"/>
    <property type="match status" value="1"/>
</dbReference>
<feature type="chain" id="PRO_5002847270" evidence="2">
    <location>
        <begin position="17"/>
        <end position="541"/>
    </location>
</feature>
<gene>
    <name evidence="4" type="primary">gpi16</name>
    <name evidence="3" type="ORF">SJAG_00846</name>
</gene>
<feature type="transmembrane region" description="Helical" evidence="1">
    <location>
        <begin position="508"/>
        <end position="530"/>
    </location>
</feature>
<accession>B6JWR9</accession>
<dbReference type="STRING" id="402676.B6JWR9"/>
<evidence type="ECO:0000313" key="5">
    <source>
        <dbReference type="Proteomes" id="UP000001744"/>
    </source>
</evidence>
<protein>
    <submittedName>
        <fullName evidence="3">Pig-T</fullName>
    </submittedName>
</protein>
<keyword evidence="1" id="KW-0812">Transmembrane</keyword>
<dbReference type="OMA" id="NHGHYIG"/>
<evidence type="ECO:0000313" key="4">
    <source>
        <dbReference type="JaponicusDB" id="SJAG_00846"/>
    </source>
</evidence>
<dbReference type="PANTHER" id="PTHR12959:SF11">
    <property type="entry name" value="GPI TRANSAMIDASE COMPONENT PIG-T"/>
    <property type="match status" value="1"/>
</dbReference>
<feature type="signal peptide" evidence="2">
    <location>
        <begin position="1"/>
        <end position="16"/>
    </location>
</feature>
<dbReference type="PANTHER" id="PTHR12959">
    <property type="entry name" value="GPI TRANSAMIDASE COMPONENT PIG-T-RELATED"/>
    <property type="match status" value="1"/>
</dbReference>
<proteinExistence type="predicted"/>
<dbReference type="eggNOG" id="KOG2407">
    <property type="taxonomic scope" value="Eukaryota"/>
</dbReference>